<dbReference type="Proteomes" id="UP000827976">
    <property type="component" value="Chromosome 17"/>
</dbReference>
<comment type="caution">
    <text evidence="1">The sequence shown here is derived from an EMBL/GenBank/DDBJ whole genome shotgun (WGS) entry which is preliminary data.</text>
</comment>
<name>A0ACB7UC23_DIOAL</name>
<accession>A0ACB7UC23</accession>
<sequence length="392" mass="44462">MESGAYDSGVVGVKLRRRPLRRATAATRYDRPPTAACGGLGGIRNGWLSRLVDPASRIITGGASRLFSSVIRKALPAPPALPVLPPSSGEHALRVSELAIDEKLKSDAFSWFTTGKAASPIIPRKWNKAKPSTFPFFLFCRRSSSYSHHLQEAHSYPYSYVKVSFFSSLLFCDQSFSKNHLDFLHKEFSPSGKWCHTSKSLSQCWSCGKTAASWPFLVCDTCRSVQPMDPSVDYFQIFGLERTYEIKDNNLEGKYKDWQKKLHPDLVHSKSEKERAFAAEQSARVIDAYRTISKPLSRALYMLQLEGLNVDEEKTLTDPDVLSEMMEIREAVEEAGDSDTLKQIQSQIQTKRNNWSNAFREAFEKRDFEDAITSVQRMRYYDRAIEAIVKKL</sequence>
<gene>
    <name evidence="1" type="ORF">IHE45_17G049800</name>
</gene>
<proteinExistence type="predicted"/>
<protein>
    <submittedName>
        <fullName evidence="1">Co-chaperone Hsc20 protein</fullName>
    </submittedName>
</protein>
<evidence type="ECO:0000313" key="2">
    <source>
        <dbReference type="Proteomes" id="UP000827976"/>
    </source>
</evidence>
<evidence type="ECO:0000313" key="1">
    <source>
        <dbReference type="EMBL" id="KAH7657875.1"/>
    </source>
</evidence>
<organism evidence="1 2">
    <name type="scientific">Dioscorea alata</name>
    <name type="common">Purple yam</name>
    <dbReference type="NCBI Taxonomy" id="55571"/>
    <lineage>
        <taxon>Eukaryota</taxon>
        <taxon>Viridiplantae</taxon>
        <taxon>Streptophyta</taxon>
        <taxon>Embryophyta</taxon>
        <taxon>Tracheophyta</taxon>
        <taxon>Spermatophyta</taxon>
        <taxon>Magnoliopsida</taxon>
        <taxon>Liliopsida</taxon>
        <taxon>Dioscoreales</taxon>
        <taxon>Dioscoreaceae</taxon>
        <taxon>Dioscorea</taxon>
    </lineage>
</organism>
<keyword evidence="2" id="KW-1185">Reference proteome</keyword>
<reference evidence="2" key="1">
    <citation type="journal article" date="2022" name="Nat. Commun.">
        <title>Chromosome evolution and the genetic basis of agronomically important traits in greater yam.</title>
        <authorList>
            <person name="Bredeson J.V."/>
            <person name="Lyons J.B."/>
            <person name="Oniyinde I.O."/>
            <person name="Okereke N.R."/>
            <person name="Kolade O."/>
            <person name="Nnabue I."/>
            <person name="Nwadili C.O."/>
            <person name="Hribova E."/>
            <person name="Parker M."/>
            <person name="Nwogha J."/>
            <person name="Shu S."/>
            <person name="Carlson J."/>
            <person name="Kariba R."/>
            <person name="Muthemba S."/>
            <person name="Knop K."/>
            <person name="Barton G.J."/>
            <person name="Sherwood A.V."/>
            <person name="Lopez-Montes A."/>
            <person name="Asiedu R."/>
            <person name="Jamnadass R."/>
            <person name="Muchugi A."/>
            <person name="Goodstein D."/>
            <person name="Egesi C.N."/>
            <person name="Featherston J."/>
            <person name="Asfaw A."/>
            <person name="Simpson G.G."/>
            <person name="Dolezel J."/>
            <person name="Hendre P.S."/>
            <person name="Van Deynze A."/>
            <person name="Kumar P.L."/>
            <person name="Obidiegwu J.E."/>
            <person name="Bhattacharjee R."/>
            <person name="Rokhsar D.S."/>
        </authorList>
    </citation>
    <scope>NUCLEOTIDE SEQUENCE [LARGE SCALE GENOMIC DNA]</scope>
    <source>
        <strain evidence="2">cv. TDa95/00328</strain>
    </source>
</reference>
<dbReference type="EMBL" id="CM037027">
    <property type="protein sequence ID" value="KAH7657875.1"/>
    <property type="molecule type" value="Genomic_DNA"/>
</dbReference>